<sequence length="743" mass="82922">MQMHTDTQQQDLIADATPAATATATSATQLPGQHQHRPRRPRAARACDLCRAKKNKCDESYPCTFCRSRNAQCVYQGQENRRRFTDQYVRQLEDELRLLSARVGSQMPQTETIPPVHHPQAAASSFGPGFPSSLHDATSAVLCQDARLPSPDSRLGHSAAKEPEKIPTPSSMGSGRHAGEEEVSGVNQHTRDVEFYGSSSSVALLSHVHRTSQSQDDEDADVLSSLHNPAFRPAGDRSHGEVTPLGQISHYPHCWGFLDSFFSTIHFVHPILDKRSFFERCERELWSSTESAAAFSSFTALYYSILSLGALVGVREDEPLEGRSNLQWSRKFFDEAKRYCNLLGMVTDLEMVQCYFIMAKVCQNELNAHWSYMYVGLAVRTALAIGINREPGPTTERNAARLKEESRTWWGLYSLETEMSFAMGRPDTLGADLFHNRRLPLVQGQDADVTIADNPDLLEPPHCSIIRFMVDFSRITRSVCQRVYLVNTTVPEAVTVAYQIENDLNQWVEALPKTIAPVLSTGPATSSLKGAKAAPWIKRQKLVLNIRYHNLTILLFGSLLIRSSASERASIPGCTQAVRKCLDSAKQTISIIYQTYEHNDFFRTWFYNTTYTVFAASIILVYVNQEHLESEVLPLLQVVDMAVEILEAMDECVVAMQAAKLLHRARVRAEKRFSATTDPSPNPELLGSEGAIPLSQYWGPLGLLDGEMDLDFAFQLGAFDGSSAMFMPLNDQSMLQESGHDVT</sequence>
<dbReference type="InterPro" id="IPR001138">
    <property type="entry name" value="Zn2Cys6_DnaBD"/>
</dbReference>
<dbReference type="SUPFAM" id="SSF57701">
    <property type="entry name" value="Zn2/Cys6 DNA-binding domain"/>
    <property type="match status" value="1"/>
</dbReference>
<keyword evidence="3" id="KW-0804">Transcription</keyword>
<reference evidence="7 8" key="1">
    <citation type="submission" date="2023-01" db="EMBL/GenBank/DDBJ databases">
        <title>Analysis of 21 Apiospora genomes using comparative genomics revels a genus with tremendous synthesis potential of carbohydrate active enzymes and secondary metabolites.</title>
        <authorList>
            <person name="Sorensen T."/>
        </authorList>
    </citation>
    <scope>NUCLEOTIDE SEQUENCE [LARGE SCALE GENOMIC DNA]</scope>
    <source>
        <strain evidence="7 8">CBS 117206</strain>
    </source>
</reference>
<evidence type="ECO:0000256" key="5">
    <source>
        <dbReference type="SAM" id="MobiDB-lite"/>
    </source>
</evidence>
<gene>
    <name evidence="7" type="ORF">PG999_010502</name>
</gene>
<dbReference type="SMART" id="SM00906">
    <property type="entry name" value="Fungal_trans"/>
    <property type="match status" value="1"/>
</dbReference>
<evidence type="ECO:0000256" key="4">
    <source>
        <dbReference type="ARBA" id="ARBA00023242"/>
    </source>
</evidence>
<evidence type="ECO:0000313" key="8">
    <source>
        <dbReference type="Proteomes" id="UP001392437"/>
    </source>
</evidence>
<evidence type="ECO:0000256" key="1">
    <source>
        <dbReference type="ARBA" id="ARBA00022723"/>
    </source>
</evidence>
<dbReference type="Pfam" id="PF00172">
    <property type="entry name" value="Zn_clus"/>
    <property type="match status" value="1"/>
</dbReference>
<dbReference type="Proteomes" id="UP001392437">
    <property type="component" value="Unassembled WGS sequence"/>
</dbReference>
<keyword evidence="1" id="KW-0479">Metal-binding</keyword>
<comment type="caution">
    <text evidence="7">The sequence shown here is derived from an EMBL/GenBank/DDBJ whole genome shotgun (WGS) entry which is preliminary data.</text>
</comment>
<keyword evidence="4" id="KW-0539">Nucleus</keyword>
<dbReference type="PROSITE" id="PS00463">
    <property type="entry name" value="ZN2_CY6_FUNGAL_1"/>
    <property type="match status" value="1"/>
</dbReference>
<dbReference type="SMART" id="SM00066">
    <property type="entry name" value="GAL4"/>
    <property type="match status" value="1"/>
</dbReference>
<proteinExistence type="predicted"/>
<feature type="compositionally biased region" description="Low complexity" evidence="5">
    <location>
        <begin position="18"/>
        <end position="28"/>
    </location>
</feature>
<feature type="domain" description="Zn(2)-C6 fungal-type" evidence="6">
    <location>
        <begin position="46"/>
        <end position="75"/>
    </location>
</feature>
<evidence type="ECO:0000256" key="2">
    <source>
        <dbReference type="ARBA" id="ARBA00023015"/>
    </source>
</evidence>
<dbReference type="InterPro" id="IPR007219">
    <property type="entry name" value="XnlR_reg_dom"/>
</dbReference>
<dbReference type="PANTHER" id="PTHR47424">
    <property type="entry name" value="REGULATORY PROTEIN GAL4"/>
    <property type="match status" value="1"/>
</dbReference>
<dbReference type="EMBL" id="JAQQWP010000009">
    <property type="protein sequence ID" value="KAK8100128.1"/>
    <property type="molecule type" value="Genomic_DNA"/>
</dbReference>
<keyword evidence="8" id="KW-1185">Reference proteome</keyword>
<organism evidence="7 8">
    <name type="scientific">Apiospora kogelbergensis</name>
    <dbReference type="NCBI Taxonomy" id="1337665"/>
    <lineage>
        <taxon>Eukaryota</taxon>
        <taxon>Fungi</taxon>
        <taxon>Dikarya</taxon>
        <taxon>Ascomycota</taxon>
        <taxon>Pezizomycotina</taxon>
        <taxon>Sordariomycetes</taxon>
        <taxon>Xylariomycetidae</taxon>
        <taxon>Amphisphaeriales</taxon>
        <taxon>Apiosporaceae</taxon>
        <taxon>Apiospora</taxon>
    </lineage>
</organism>
<dbReference type="CDD" id="cd12148">
    <property type="entry name" value="fungal_TF_MHR"/>
    <property type="match status" value="1"/>
</dbReference>
<dbReference type="Pfam" id="PF04082">
    <property type="entry name" value="Fungal_trans"/>
    <property type="match status" value="1"/>
</dbReference>
<evidence type="ECO:0000256" key="3">
    <source>
        <dbReference type="ARBA" id="ARBA00023163"/>
    </source>
</evidence>
<dbReference type="GO" id="GO:0006351">
    <property type="term" value="P:DNA-templated transcription"/>
    <property type="evidence" value="ECO:0007669"/>
    <property type="project" value="InterPro"/>
</dbReference>
<accession>A0AAW0QAA5</accession>
<dbReference type="GO" id="GO:0000981">
    <property type="term" value="F:DNA-binding transcription factor activity, RNA polymerase II-specific"/>
    <property type="evidence" value="ECO:0007669"/>
    <property type="project" value="InterPro"/>
</dbReference>
<feature type="region of interest" description="Disordered" evidence="5">
    <location>
        <begin position="18"/>
        <end position="41"/>
    </location>
</feature>
<dbReference type="InterPro" id="IPR051127">
    <property type="entry name" value="Fungal_SecMet_Regulators"/>
</dbReference>
<evidence type="ECO:0000313" key="7">
    <source>
        <dbReference type="EMBL" id="KAK8100128.1"/>
    </source>
</evidence>
<feature type="region of interest" description="Disordered" evidence="5">
    <location>
        <begin position="147"/>
        <end position="186"/>
    </location>
</feature>
<dbReference type="GO" id="GO:0005634">
    <property type="term" value="C:nucleus"/>
    <property type="evidence" value="ECO:0007669"/>
    <property type="project" value="TreeGrafter"/>
</dbReference>
<evidence type="ECO:0000259" key="6">
    <source>
        <dbReference type="PROSITE" id="PS50048"/>
    </source>
</evidence>
<protein>
    <recommendedName>
        <fullName evidence="6">Zn(2)-C6 fungal-type domain-containing protein</fullName>
    </recommendedName>
</protein>
<dbReference type="InterPro" id="IPR036864">
    <property type="entry name" value="Zn2-C6_fun-type_DNA-bd_sf"/>
</dbReference>
<dbReference type="PROSITE" id="PS50048">
    <property type="entry name" value="ZN2_CY6_FUNGAL_2"/>
    <property type="match status" value="1"/>
</dbReference>
<dbReference type="GO" id="GO:0000435">
    <property type="term" value="P:positive regulation of transcription from RNA polymerase II promoter by galactose"/>
    <property type="evidence" value="ECO:0007669"/>
    <property type="project" value="TreeGrafter"/>
</dbReference>
<keyword evidence="2" id="KW-0805">Transcription regulation</keyword>
<dbReference type="PANTHER" id="PTHR47424:SF15">
    <property type="entry name" value="ZN(II)2CYS6 TRANSCRIPTION FACTOR (EUROFUNG)"/>
    <property type="match status" value="1"/>
</dbReference>
<dbReference type="CDD" id="cd00067">
    <property type="entry name" value="GAL4"/>
    <property type="match status" value="1"/>
</dbReference>
<dbReference type="GO" id="GO:0000978">
    <property type="term" value="F:RNA polymerase II cis-regulatory region sequence-specific DNA binding"/>
    <property type="evidence" value="ECO:0007669"/>
    <property type="project" value="TreeGrafter"/>
</dbReference>
<dbReference type="Gene3D" id="4.10.240.10">
    <property type="entry name" value="Zn(2)-C6 fungal-type DNA-binding domain"/>
    <property type="match status" value="1"/>
</dbReference>
<dbReference type="GO" id="GO:0008270">
    <property type="term" value="F:zinc ion binding"/>
    <property type="evidence" value="ECO:0007669"/>
    <property type="project" value="InterPro"/>
</dbReference>
<dbReference type="AlphaFoldDB" id="A0AAW0QAA5"/>
<name>A0AAW0QAA5_9PEZI</name>